<dbReference type="GO" id="GO:0016020">
    <property type="term" value="C:membrane"/>
    <property type="evidence" value="ECO:0007669"/>
    <property type="project" value="UniProtKB-SubCell"/>
</dbReference>
<dbReference type="InterPro" id="IPR036259">
    <property type="entry name" value="MFS_trans_sf"/>
</dbReference>
<feature type="transmembrane region" description="Helical" evidence="6">
    <location>
        <begin position="402"/>
        <end position="424"/>
    </location>
</feature>
<comment type="similarity">
    <text evidence="2">Belongs to the major facilitator superfamily. Proton-dependent oligopeptide transporter (POT/PTR) (TC 2.A.17) family.</text>
</comment>
<feature type="transmembrane region" description="Helical" evidence="6">
    <location>
        <begin position="370"/>
        <end position="390"/>
    </location>
</feature>
<dbReference type="GO" id="GO:0006857">
    <property type="term" value="P:oligopeptide transport"/>
    <property type="evidence" value="ECO:0007669"/>
    <property type="project" value="InterPro"/>
</dbReference>
<evidence type="ECO:0000256" key="3">
    <source>
        <dbReference type="ARBA" id="ARBA00022692"/>
    </source>
</evidence>
<feature type="transmembrane region" description="Helical" evidence="6">
    <location>
        <begin position="503"/>
        <end position="521"/>
    </location>
</feature>
<gene>
    <name evidence="7" type="ORF">AKO1_011808</name>
</gene>
<keyword evidence="3 6" id="KW-0812">Transmembrane</keyword>
<dbReference type="GO" id="GO:0022857">
    <property type="term" value="F:transmembrane transporter activity"/>
    <property type="evidence" value="ECO:0007669"/>
    <property type="project" value="InterPro"/>
</dbReference>
<evidence type="ECO:0000256" key="2">
    <source>
        <dbReference type="ARBA" id="ARBA00005982"/>
    </source>
</evidence>
<keyword evidence="5 6" id="KW-0472">Membrane</keyword>
<dbReference type="SUPFAM" id="SSF103473">
    <property type="entry name" value="MFS general substrate transporter"/>
    <property type="match status" value="2"/>
</dbReference>
<dbReference type="Proteomes" id="UP001431209">
    <property type="component" value="Unassembled WGS sequence"/>
</dbReference>
<evidence type="ECO:0000256" key="1">
    <source>
        <dbReference type="ARBA" id="ARBA00004141"/>
    </source>
</evidence>
<dbReference type="AlphaFoldDB" id="A0AAW2Z8N6"/>
<evidence type="ECO:0000313" key="7">
    <source>
        <dbReference type="EMBL" id="KAL0485076.1"/>
    </source>
</evidence>
<organism evidence="7 8">
    <name type="scientific">Acrasis kona</name>
    <dbReference type="NCBI Taxonomy" id="1008807"/>
    <lineage>
        <taxon>Eukaryota</taxon>
        <taxon>Discoba</taxon>
        <taxon>Heterolobosea</taxon>
        <taxon>Tetramitia</taxon>
        <taxon>Eutetramitia</taxon>
        <taxon>Acrasidae</taxon>
        <taxon>Acrasis</taxon>
    </lineage>
</organism>
<keyword evidence="8" id="KW-1185">Reference proteome</keyword>
<feature type="transmembrane region" description="Helical" evidence="6">
    <location>
        <begin position="321"/>
        <end position="339"/>
    </location>
</feature>
<dbReference type="CDD" id="cd17347">
    <property type="entry name" value="MFS_SLC15A1_2_like"/>
    <property type="match status" value="1"/>
</dbReference>
<feature type="transmembrane region" description="Helical" evidence="6">
    <location>
        <begin position="472"/>
        <end position="491"/>
    </location>
</feature>
<dbReference type="InterPro" id="IPR000109">
    <property type="entry name" value="POT_fam"/>
</dbReference>
<keyword evidence="4 6" id="KW-1133">Transmembrane helix</keyword>
<feature type="transmembrane region" description="Helical" evidence="6">
    <location>
        <begin position="140"/>
        <end position="165"/>
    </location>
</feature>
<dbReference type="PANTHER" id="PTHR11654">
    <property type="entry name" value="OLIGOPEPTIDE TRANSPORTER-RELATED"/>
    <property type="match status" value="1"/>
</dbReference>
<sequence length="552" mass="62528">MEQHAMHEVDLNSPHNMNTISQTNITENDVDTMTSSAVDLKKQLTNTNNAKPSTINNISANFKQLFIFVQYPYCLWLIIGNEFCERFSFYGFKTILSLYLLKFLNFSEDDATAGVHAFIFLAYFTPILGGWLSDSILGKYWTITSLSMVYCLGQIVISVTAIPGVTGTPPHWWGALIGLILVAFGTGGIKPCVSSMGADQLSSSKPEVVTSFFAIFYFSINTGSTLSTFFTPLIRNRFGYAIAFAVPACLLCFATLLFVIGYKWYHHVPPTGIRNNVFLQLMKVVVCAVRNRFKIPRKPVRHWLDRAKSDYSKEMVYDVKCVFRVCKVLLPIMVFWSLFDQHSTRWVFQAARMDRTVGSFTFTADQITTLNPLMVILLVVVFDRVIYTTAAKFTKVTPLRKIAVGLLFTCASFIASTILEVFIVKNKTGPIHIVWQLPQYILLVIGEILVSVTGLEFAYSQAPVYYKGVMQSFYLFTVSMGNIIVFIVAKLPVLPRSMALRQAYEFSFFAFLMFLTFLLFIQISRKYKYRKSQVTVMTLPAIEELDDVSIKS</sequence>
<evidence type="ECO:0000256" key="6">
    <source>
        <dbReference type="SAM" id="Phobius"/>
    </source>
</evidence>
<protein>
    <submittedName>
        <fullName evidence="7">Uncharacterized protein</fullName>
    </submittedName>
</protein>
<evidence type="ECO:0000256" key="5">
    <source>
        <dbReference type="ARBA" id="ARBA00023136"/>
    </source>
</evidence>
<feature type="transmembrane region" description="Helical" evidence="6">
    <location>
        <begin position="240"/>
        <end position="265"/>
    </location>
</feature>
<accession>A0AAW2Z8N6</accession>
<feature type="transmembrane region" description="Helical" evidence="6">
    <location>
        <begin position="209"/>
        <end position="234"/>
    </location>
</feature>
<dbReference type="PROSITE" id="PS01022">
    <property type="entry name" value="PTR2_1"/>
    <property type="match status" value="1"/>
</dbReference>
<comment type="subcellular location">
    <subcellularLocation>
        <location evidence="1">Membrane</location>
        <topology evidence="1">Multi-pass membrane protein</topology>
    </subcellularLocation>
</comment>
<dbReference type="Gene3D" id="1.20.1250.20">
    <property type="entry name" value="MFS general substrate transporter like domains"/>
    <property type="match status" value="1"/>
</dbReference>
<feature type="transmembrane region" description="Helical" evidence="6">
    <location>
        <begin position="171"/>
        <end position="189"/>
    </location>
</feature>
<proteinExistence type="inferred from homology"/>
<feature type="transmembrane region" description="Helical" evidence="6">
    <location>
        <begin position="440"/>
        <end position="460"/>
    </location>
</feature>
<feature type="transmembrane region" description="Helical" evidence="6">
    <location>
        <begin position="113"/>
        <end position="133"/>
    </location>
</feature>
<dbReference type="InterPro" id="IPR018456">
    <property type="entry name" value="PTR2_symporter_CS"/>
</dbReference>
<evidence type="ECO:0000256" key="4">
    <source>
        <dbReference type="ARBA" id="ARBA00022989"/>
    </source>
</evidence>
<dbReference type="EMBL" id="JAOPGA020001102">
    <property type="protein sequence ID" value="KAL0485076.1"/>
    <property type="molecule type" value="Genomic_DNA"/>
</dbReference>
<name>A0AAW2Z8N6_9EUKA</name>
<dbReference type="Pfam" id="PF00854">
    <property type="entry name" value="PTR2"/>
    <property type="match status" value="1"/>
</dbReference>
<evidence type="ECO:0000313" key="8">
    <source>
        <dbReference type="Proteomes" id="UP001431209"/>
    </source>
</evidence>
<reference evidence="7 8" key="1">
    <citation type="submission" date="2024-03" db="EMBL/GenBank/DDBJ databases">
        <title>The Acrasis kona genome and developmental transcriptomes reveal deep origins of eukaryotic multicellular pathways.</title>
        <authorList>
            <person name="Sheikh S."/>
            <person name="Fu C.-J."/>
            <person name="Brown M.W."/>
            <person name="Baldauf S.L."/>
        </authorList>
    </citation>
    <scope>NUCLEOTIDE SEQUENCE [LARGE SCALE GENOMIC DNA]</scope>
    <source>
        <strain evidence="7 8">ATCC MYA-3509</strain>
    </source>
</reference>
<comment type="caution">
    <text evidence="7">The sequence shown here is derived from an EMBL/GenBank/DDBJ whole genome shotgun (WGS) entry which is preliminary data.</text>
</comment>